<dbReference type="InterPro" id="IPR002073">
    <property type="entry name" value="PDEase_catalytic_dom"/>
</dbReference>
<feature type="binding site" evidence="4">
    <location>
        <begin position="227"/>
        <end position="231"/>
    </location>
    <ligand>
        <name>AMP</name>
        <dbReference type="ChEBI" id="CHEBI:456215"/>
    </ligand>
</feature>
<dbReference type="AlphaFoldDB" id="A0A1V9ZX78"/>
<protein>
    <recommendedName>
        <fullName evidence="6">Phosphodiesterase</fullName>
        <ecNumber evidence="6">3.1.4.-</ecNumber>
    </recommendedName>
</protein>
<name>A0A1V9ZX78_9STRA</name>
<feature type="binding site" evidence="5">
    <location>
        <position position="231"/>
    </location>
    <ligand>
        <name>Zn(2+)</name>
        <dbReference type="ChEBI" id="CHEBI:29105"/>
        <label>1</label>
    </ligand>
</feature>
<evidence type="ECO:0000256" key="3">
    <source>
        <dbReference type="PIRSR" id="PIRSR623088-1"/>
    </source>
</evidence>
<dbReference type="Gene3D" id="1.10.1300.10">
    <property type="entry name" value="3'5'-cyclic nucleotide phosphodiesterase, catalytic domain"/>
    <property type="match status" value="1"/>
</dbReference>
<evidence type="ECO:0000256" key="6">
    <source>
        <dbReference type="RuleBase" id="RU363067"/>
    </source>
</evidence>
<feature type="active site" description="Proton donor" evidence="3">
    <location>
        <position position="227"/>
    </location>
</feature>
<comment type="similarity">
    <text evidence="6">Belongs to the cyclic nucleotide phosphodiesterase family.</text>
</comment>
<evidence type="ECO:0000256" key="2">
    <source>
        <dbReference type="ARBA" id="ARBA00022801"/>
    </source>
</evidence>
<dbReference type="STRING" id="74557.A0A1V9ZX78"/>
<dbReference type="PROSITE" id="PS00126">
    <property type="entry name" value="PDEASE_I_1"/>
    <property type="match status" value="1"/>
</dbReference>
<accession>A0A1V9ZX78</accession>
<dbReference type="Pfam" id="PF00233">
    <property type="entry name" value="PDEase_I"/>
    <property type="match status" value="1"/>
</dbReference>
<dbReference type="GO" id="GO:0007165">
    <property type="term" value="P:signal transduction"/>
    <property type="evidence" value="ECO:0007669"/>
    <property type="project" value="InterPro"/>
</dbReference>
<evidence type="ECO:0000313" key="9">
    <source>
        <dbReference type="Proteomes" id="UP000243217"/>
    </source>
</evidence>
<dbReference type="InterPro" id="IPR023088">
    <property type="entry name" value="PDEase"/>
</dbReference>
<dbReference type="OrthoDB" id="546632at2759"/>
<dbReference type="InterPro" id="IPR023174">
    <property type="entry name" value="PDEase_CS"/>
</dbReference>
<dbReference type="Proteomes" id="UP000243217">
    <property type="component" value="Unassembled WGS sequence"/>
</dbReference>
<dbReference type="EMBL" id="JNBS01001102">
    <property type="protein sequence ID" value="OQS02625.1"/>
    <property type="molecule type" value="Genomic_DNA"/>
</dbReference>
<feature type="binding site" evidence="5">
    <location>
        <position position="371"/>
    </location>
    <ligand>
        <name>Zn(2+)</name>
        <dbReference type="ChEBI" id="CHEBI:29105"/>
        <label>1</label>
    </ligand>
</feature>
<dbReference type="SUPFAM" id="SSF109604">
    <property type="entry name" value="HD-domain/PDEase-like"/>
    <property type="match status" value="1"/>
</dbReference>
<keyword evidence="9" id="KW-1185">Reference proteome</keyword>
<keyword evidence="1 5" id="KW-0479">Metal-binding</keyword>
<dbReference type="PRINTS" id="PR00387">
    <property type="entry name" value="PDIESTERASE1"/>
</dbReference>
<proteinExistence type="inferred from homology"/>
<organism evidence="8 9">
    <name type="scientific">Thraustotheca clavata</name>
    <dbReference type="NCBI Taxonomy" id="74557"/>
    <lineage>
        <taxon>Eukaryota</taxon>
        <taxon>Sar</taxon>
        <taxon>Stramenopiles</taxon>
        <taxon>Oomycota</taxon>
        <taxon>Saprolegniomycetes</taxon>
        <taxon>Saprolegniales</taxon>
        <taxon>Achlyaceae</taxon>
        <taxon>Thraustotheca</taxon>
    </lineage>
</organism>
<feature type="domain" description="PDEase" evidence="7">
    <location>
        <begin position="151"/>
        <end position="464"/>
    </location>
</feature>
<feature type="binding site" evidence="5">
    <location>
        <position position="267"/>
    </location>
    <ligand>
        <name>Zn(2+)</name>
        <dbReference type="ChEBI" id="CHEBI:29105"/>
        <label>1</label>
    </ligand>
</feature>
<keyword evidence="2 6" id="KW-0378">Hydrolase</keyword>
<evidence type="ECO:0000256" key="5">
    <source>
        <dbReference type="PIRSR" id="PIRSR623088-3"/>
    </source>
</evidence>
<sequence length="464" mass="52474">MVNAVGAEKDEDVRSIRRIRPWPSPPPSRRLLARNPICKSAPDVFHRQKPVEKSSEITISAATTLSLIMQSPPPRRTSVFGSKTPPVAHLKPLRKPNMAMGVAKELDWGEIHVVDDDDIDMSSDEEDEIKPKKLTKDIITKVLDRIAPYFPKKHRPSLDKIMFDSENGFGTWNFNVLQVAVYLPNNVLTFLSTMMFTVLAFDNLDLDVLVAFAQEVEAKYHRHVIYHNAEHAADVMHSFFAILRNTKICTILTPSHQIAGLLAALMHDVQHFGLTNKFIKQSQHEIAQIFPVCCPLEAMHSDVGLKVLTKHNVLKHLGPTQQIEMRRVMHETIKTTSVCEQKRLLSALAAADRSSDEFVTLVVQIAVHVADLGQTSKPLPIHQVWVDRLHGELFLQGDMERECGWPLSIDCDRNMGISPQSQHSFMEAFVIPAFTALKELNGMEAMEHPLRQVNDNVKHWKLQC</sequence>
<dbReference type="InterPro" id="IPR036971">
    <property type="entry name" value="PDEase_catalytic_dom_sf"/>
</dbReference>
<feature type="binding site" evidence="5">
    <location>
        <position position="268"/>
    </location>
    <ligand>
        <name>Zn(2+)</name>
        <dbReference type="ChEBI" id="CHEBI:29105"/>
        <label>2</label>
    </ligand>
</feature>
<dbReference type="PROSITE" id="PS51845">
    <property type="entry name" value="PDEASE_I_2"/>
    <property type="match status" value="1"/>
</dbReference>
<gene>
    <name evidence="8" type="ORF">THRCLA_05009</name>
</gene>
<dbReference type="GO" id="GO:0046872">
    <property type="term" value="F:metal ion binding"/>
    <property type="evidence" value="ECO:0007669"/>
    <property type="project" value="UniProtKB-KW"/>
</dbReference>
<feature type="binding site" evidence="4">
    <location>
        <position position="268"/>
    </location>
    <ligand>
        <name>AMP</name>
        <dbReference type="ChEBI" id="CHEBI:456215"/>
    </ligand>
</feature>
<evidence type="ECO:0000313" key="8">
    <source>
        <dbReference type="EMBL" id="OQS02625.1"/>
    </source>
</evidence>
<dbReference type="EC" id="3.1.4.-" evidence="6"/>
<reference evidence="8 9" key="1">
    <citation type="journal article" date="2014" name="Genome Biol. Evol.">
        <title>The secreted proteins of Achlya hypogyna and Thraustotheca clavata identify the ancestral oomycete secretome and reveal gene acquisitions by horizontal gene transfer.</title>
        <authorList>
            <person name="Misner I."/>
            <person name="Blouin N."/>
            <person name="Leonard G."/>
            <person name="Richards T.A."/>
            <person name="Lane C.E."/>
        </authorList>
    </citation>
    <scope>NUCLEOTIDE SEQUENCE [LARGE SCALE GENOMIC DNA]</scope>
    <source>
        <strain evidence="8 9">ATCC 34112</strain>
    </source>
</reference>
<dbReference type="PANTHER" id="PTHR11347">
    <property type="entry name" value="CYCLIC NUCLEOTIDE PHOSPHODIESTERASE"/>
    <property type="match status" value="1"/>
</dbReference>
<feature type="binding site" evidence="4">
    <location>
        <position position="371"/>
    </location>
    <ligand>
        <name>AMP</name>
        <dbReference type="ChEBI" id="CHEBI:456215"/>
    </ligand>
</feature>
<feature type="binding site" evidence="5">
    <location>
        <position position="268"/>
    </location>
    <ligand>
        <name>Zn(2+)</name>
        <dbReference type="ChEBI" id="CHEBI:29105"/>
        <label>1</label>
    </ligand>
</feature>
<evidence type="ECO:0000259" key="7">
    <source>
        <dbReference type="PROSITE" id="PS51845"/>
    </source>
</evidence>
<comment type="cofactor">
    <cofactor evidence="6">
        <name>a divalent metal cation</name>
        <dbReference type="ChEBI" id="CHEBI:60240"/>
    </cofactor>
    <text evidence="6">Binds 2 divalent metal cations per subunit. Site 1 may preferentially bind zinc ions, while site 2 has a preference for magnesium and/or manganese ions.</text>
</comment>
<evidence type="ECO:0000256" key="1">
    <source>
        <dbReference type="ARBA" id="ARBA00022723"/>
    </source>
</evidence>
<evidence type="ECO:0000256" key="4">
    <source>
        <dbReference type="PIRSR" id="PIRSR623088-2"/>
    </source>
</evidence>
<dbReference type="GO" id="GO:0004114">
    <property type="term" value="F:3',5'-cyclic-nucleotide phosphodiesterase activity"/>
    <property type="evidence" value="ECO:0007669"/>
    <property type="project" value="InterPro"/>
</dbReference>
<comment type="caution">
    <text evidence="8">The sequence shown here is derived from an EMBL/GenBank/DDBJ whole genome shotgun (WGS) entry which is preliminary data.</text>
</comment>
<feature type="binding site" evidence="4">
    <location>
        <position position="422"/>
    </location>
    <ligand>
        <name>AMP</name>
        <dbReference type="ChEBI" id="CHEBI:456215"/>
    </ligand>
</feature>